<evidence type="ECO:0000313" key="2">
    <source>
        <dbReference type="EMBL" id="NYE44251.1"/>
    </source>
</evidence>
<keyword evidence="3" id="KW-1185">Reference proteome</keyword>
<gene>
    <name evidence="2" type="ORF">HEB29_005262</name>
    <name evidence="1" type="ORF">Sfulv_55770</name>
</gene>
<dbReference type="EMBL" id="JACCCF010000001">
    <property type="protein sequence ID" value="NYE44251.1"/>
    <property type="molecule type" value="Genomic_DNA"/>
</dbReference>
<reference evidence="2 4" key="2">
    <citation type="submission" date="2020-07" db="EMBL/GenBank/DDBJ databases">
        <title>Sequencing the genomes of 1000 actinobacteria strains.</title>
        <authorList>
            <person name="Klenk H.-P."/>
        </authorList>
    </citation>
    <scope>NUCLEOTIDE SEQUENCE [LARGE SCALE GENOMIC DNA]</scope>
    <source>
        <strain evidence="2 4">DSM 41455</strain>
    </source>
</reference>
<comment type="caution">
    <text evidence="1">The sequence shown here is derived from an EMBL/GenBank/DDBJ whole genome shotgun (WGS) entry which is preliminary data.</text>
</comment>
<dbReference type="AlphaFoldDB" id="A0A7J0CGC0"/>
<dbReference type="RefSeq" id="WP_173316988.1">
    <property type="nucleotide sequence ID" value="NZ_BAAAUE010000022.1"/>
</dbReference>
<proteinExistence type="predicted"/>
<name>A0A7J0CGC0_9ACTN</name>
<dbReference type="EMBL" id="BLWC01000001">
    <property type="protein sequence ID" value="GFN00767.1"/>
    <property type="molecule type" value="Genomic_DNA"/>
</dbReference>
<accession>A0A7J0CGC0</accession>
<dbReference type="Proteomes" id="UP000530403">
    <property type="component" value="Unassembled WGS sequence"/>
</dbReference>
<evidence type="ECO:0000313" key="1">
    <source>
        <dbReference type="EMBL" id="GFN00767.1"/>
    </source>
</evidence>
<evidence type="ECO:0000313" key="4">
    <source>
        <dbReference type="Proteomes" id="UP000530403"/>
    </source>
</evidence>
<protein>
    <submittedName>
        <fullName evidence="1">Uncharacterized protein</fullName>
    </submittedName>
</protein>
<dbReference type="Proteomes" id="UP000498980">
    <property type="component" value="Unassembled WGS sequence"/>
</dbReference>
<reference evidence="1 3" key="1">
    <citation type="submission" date="2020-05" db="EMBL/GenBank/DDBJ databases">
        <title>Whole genome shotgun sequence of Streptomyces fulvorobeus NBRC 15897.</title>
        <authorList>
            <person name="Komaki H."/>
            <person name="Tamura T."/>
        </authorList>
    </citation>
    <scope>NUCLEOTIDE SEQUENCE [LARGE SCALE GENOMIC DNA]</scope>
    <source>
        <strain evidence="1 3">NBRC 15897</strain>
    </source>
</reference>
<sequence>MSEHTITCTSGVSDTLTAQSSIGNDVAFYSRQGGVSKISVYAAPSDARTFARGILALCDEADGGEVKEDPAATVEGPTVRGIKVGDKVRVLVDDAEYARVSRGDILCVTHVGGNLIVADEANTEGEGWYFRNAKSLEKVVDEPEPLVEWERDLLTPPAVVRPQIGDRVRVIQGDPHASGDDFAGRVGKLIADDGAHDRIPFLVRFGPGEHGDVDGQWYCAKVEIVDESTPEAPPAEALTFTTRAAIDRETFVARAKSLLAGTDHTGADVIAMAAFLAGGGA</sequence>
<organism evidence="1 3">
    <name type="scientific">Streptomyces fulvorobeus</name>
    <dbReference type="NCBI Taxonomy" id="284028"/>
    <lineage>
        <taxon>Bacteria</taxon>
        <taxon>Bacillati</taxon>
        <taxon>Actinomycetota</taxon>
        <taxon>Actinomycetes</taxon>
        <taxon>Kitasatosporales</taxon>
        <taxon>Streptomycetaceae</taxon>
        <taxon>Streptomyces</taxon>
    </lineage>
</organism>
<evidence type="ECO:0000313" key="3">
    <source>
        <dbReference type="Proteomes" id="UP000498980"/>
    </source>
</evidence>